<dbReference type="InterPro" id="IPR016024">
    <property type="entry name" value="ARM-type_fold"/>
</dbReference>
<feature type="region of interest" description="Disordered" evidence="13">
    <location>
        <begin position="1651"/>
        <end position="1670"/>
    </location>
</feature>
<keyword evidence="18" id="KW-1185">Reference proteome</keyword>
<dbReference type="InterPro" id="IPR003152">
    <property type="entry name" value="FATC_dom"/>
</dbReference>
<feature type="compositionally biased region" description="Gly residues" evidence="13">
    <location>
        <begin position="1923"/>
        <end position="1942"/>
    </location>
</feature>
<evidence type="ECO:0000256" key="7">
    <source>
        <dbReference type="ARBA" id="ARBA00022763"/>
    </source>
</evidence>
<dbReference type="Proteomes" id="UP001165090">
    <property type="component" value="Unassembled WGS sequence"/>
</dbReference>
<evidence type="ECO:0000313" key="18">
    <source>
        <dbReference type="Proteomes" id="UP001165090"/>
    </source>
</evidence>
<evidence type="ECO:0000256" key="12">
    <source>
        <dbReference type="ARBA" id="ARBA00024420"/>
    </source>
</evidence>
<reference evidence="17 18" key="1">
    <citation type="journal article" date="2023" name="IScience">
        <title>Expanded male sex-determining region conserved during the evolution of homothallism in the green alga Volvox.</title>
        <authorList>
            <person name="Yamamoto K."/>
            <person name="Matsuzaki R."/>
            <person name="Mahakham W."/>
            <person name="Heman W."/>
            <person name="Sekimoto H."/>
            <person name="Kawachi M."/>
            <person name="Minakuchi Y."/>
            <person name="Toyoda A."/>
            <person name="Nozaki H."/>
        </authorList>
    </citation>
    <scope>NUCLEOTIDE SEQUENCE [LARGE SCALE GENOMIC DNA]</scope>
    <source>
        <strain evidence="17 18">NIES-4468</strain>
    </source>
</reference>
<dbReference type="EC" id="2.7.11.1" evidence="3"/>
<evidence type="ECO:0000256" key="10">
    <source>
        <dbReference type="ARBA" id="ARBA00023204"/>
    </source>
</evidence>
<dbReference type="InterPro" id="IPR057564">
    <property type="entry name" value="HEAT_ATR"/>
</dbReference>
<evidence type="ECO:0000259" key="14">
    <source>
        <dbReference type="PROSITE" id="PS50290"/>
    </source>
</evidence>
<accession>A0ABQ5RSR1</accession>
<dbReference type="SUPFAM" id="SSF48371">
    <property type="entry name" value="ARM repeat"/>
    <property type="match status" value="1"/>
</dbReference>
<feature type="region of interest" description="Disordered" evidence="13">
    <location>
        <begin position="1040"/>
        <end position="1074"/>
    </location>
</feature>
<dbReference type="InterPro" id="IPR011009">
    <property type="entry name" value="Kinase-like_dom_sf"/>
</dbReference>
<dbReference type="InterPro" id="IPR018936">
    <property type="entry name" value="PI3/4_kinase_CS"/>
</dbReference>
<feature type="domain" description="PI3K/PI4K catalytic" evidence="14">
    <location>
        <begin position="1960"/>
        <end position="2272"/>
    </location>
</feature>
<evidence type="ECO:0000256" key="5">
    <source>
        <dbReference type="ARBA" id="ARBA00022679"/>
    </source>
</evidence>
<name>A0ABQ5RSR1_9CHLO</name>
<dbReference type="SMART" id="SM01343">
    <property type="entry name" value="FATC"/>
    <property type="match status" value="1"/>
</dbReference>
<evidence type="ECO:0000256" key="8">
    <source>
        <dbReference type="ARBA" id="ARBA00022777"/>
    </source>
</evidence>
<dbReference type="PROSITE" id="PS51189">
    <property type="entry name" value="FAT"/>
    <property type="match status" value="1"/>
</dbReference>
<gene>
    <name evidence="17" type="ORF">VaNZ11_002476</name>
</gene>
<keyword evidence="5" id="KW-0808">Transferase</keyword>
<keyword evidence="7" id="KW-0227">DNA damage</keyword>
<feature type="compositionally biased region" description="Gly residues" evidence="13">
    <location>
        <begin position="1058"/>
        <end position="1073"/>
    </location>
</feature>
<evidence type="ECO:0000256" key="13">
    <source>
        <dbReference type="SAM" id="MobiDB-lite"/>
    </source>
</evidence>
<dbReference type="SUPFAM" id="SSF56112">
    <property type="entry name" value="Protein kinase-like (PK-like)"/>
    <property type="match status" value="1"/>
</dbReference>
<feature type="region of interest" description="Disordered" evidence="13">
    <location>
        <begin position="651"/>
        <end position="685"/>
    </location>
</feature>
<dbReference type="InterPro" id="IPR003151">
    <property type="entry name" value="PIK-rel_kinase_FAT"/>
</dbReference>
<dbReference type="CDD" id="cd00892">
    <property type="entry name" value="PIKKc_ATR"/>
    <property type="match status" value="1"/>
</dbReference>
<dbReference type="Pfam" id="PF23593">
    <property type="entry name" value="HEAT_ATR"/>
    <property type="match status" value="1"/>
</dbReference>
<feature type="compositionally biased region" description="Gly residues" evidence="13">
    <location>
        <begin position="389"/>
        <end position="399"/>
    </location>
</feature>
<dbReference type="PROSITE" id="PS51190">
    <property type="entry name" value="FATC"/>
    <property type="match status" value="1"/>
</dbReference>
<evidence type="ECO:0000256" key="4">
    <source>
        <dbReference type="ARBA" id="ARBA00022527"/>
    </source>
</evidence>
<feature type="region of interest" description="Disordered" evidence="13">
    <location>
        <begin position="389"/>
        <end position="437"/>
    </location>
</feature>
<evidence type="ECO:0000259" key="15">
    <source>
        <dbReference type="PROSITE" id="PS51189"/>
    </source>
</evidence>
<sequence length="2309" mass="243658">QALLTQCPDSSVHGSGPCLQKVLSSTLCCRSSALVRGGGGVLLRTILRPAVLLEIYGRNNAPLPPLPPPPQPQKQPSQQQQASEASSSFSSCSSVALAAAERELVRNLHHWLLEAQPPLPAEVRCSLLAAAVGLAGPGRVMCREMVPLLVLLVLGCLGGEERQLRAAACAALESLTASAGVGVCPRRLLLEGPLAPVVLHRVGCSVLQSPRLLPELCRLTKLNEAAVVRAALPHAIGPLCCGNKLPELRALARLVEMTPSELFTLHAHHAYAYAFWKEAQAFEAFIDAVDELMDEPHGHQRVLGNVSMARIVTKQTIIMAGEPSADWASSPSLEPPPSAISRIQTFMQVVAGQVADMQSDDPVQEFLVGELTASLFELFGKQLSLAPGAGGGGGSGAQGRGHASSAMAAAGGGSPLSRGVVQHQNQGGRGAPRSSTHWLMSADSSEAEALQALRSLSVLVVLLGHHLPGHVPPVMVLLTAAVSRAAALGAGTAAGGAGPCEELQLQSLAAWRVFLRCLSSTAPSLLERVAVQASVVLLPLLQSPRAEVSRTAAGVLTLLVVDNLPYVMNALSRMPPLPTDVPGLERVAAVLQEKLQLADGRKRLRQLTDSLQHESLAVRHVALRELRCFLAGQRTFVADLMARALSGRGATAAGGGGGSGGGGGGVNSSGGQSQKLTKRGSSGGAAAAATPATAATSAAAAGVPGVPSASSDAELLSSLLSALLRCCENAMRTTLGKDIRVRCGECLGLLGALDPARVVPERRAPPALLGADGVGPATSTSTSATVAATSRGLSVVGNDTEPYALEIAIVKQLVRIMETTGDLTVYRCTSYALQCLLQHYSGGEGSEGGGGGGGGYGGRATAASPEPEGLYGRIPPDIKPLVKPYLTTRYTLEKDVGRSARTKNDTLSGPAIFSANPRPSYRRWLNLWIRAMLRYAVGPHQAAFTAMTPVMRLDLPLMTLLLPQVVHAVLVSGHSDAIEAIGREVVAVLEAGAVGPSEADGQLELYLQALFGLLDVLGRWVKETWQVVSERAARVADLAQAPGQGQGPAQGGAAAAAGGSGAGDGGRGAGADGVGELPARAKSVKDFLESIPMETLARAASRCGAHARAVQTFEGHMRLEASKASQAKTGRLLSSGGLNPAAEITRPQYKALNADVSFLLEAYGQLGEPDGLAGLCAMRPGGLSEADQVLVAERAGQWNDAMALYESAVRREAVAADDAIAGGGKGLSALAPEALRSGRSNAAAAVGGELRRTSLDGGDGGGSRWVGGGVTGGSSSSLTVSQAGYIRCMLSMGRWQGVFSCVDGLLARRSDGPTGHKILAALGVSAAWRLGRWPLLRRYLQAAEAADGAEAAERNLSRGGGGDRPPGSGSKSGIAIPALHSGDQWELDMGYLLEALQRGDCPRARGLLEGYREESMAVLPALAQESYVRAYPHLVRLHLMQEMSDVLTLMDPDCGWSGISPSERARKLRWPERMAATQSSFTTQEPLLSLRRQLSALMGDREGEAAAWLATAKLCRANGHLDAATSAVLEAATRGVGGAAALESAKLLRARELHHRAAAELQTAIADLTTACCAVSGCSATAAATATASHSHRLLARLKLCLARWSAGEGGCAPAELRRMFEEALDADQAWDKPHFHYARYLDQLYQDAKRRQTSGPARPAGSSSGRGVATDRFGGRARVAIGDDKQYFEYLPDVIRHYGEAITKGHKHVMQALPRLLTLYCEHGSDQIARGSAPATVMGGGGGRGAAAPRTSREARAATEVHNTMKQLAGSALAPPKWLMALPQLISRIAHTHQEVGDVIRLALGRLAEAFPHQVLWSAAAVCRSNVPRRRDLANEVFKSVSHQARRTGNHGLIALLEHFSALADQLIKLCHWQPPQTRGRPITSVSAGKEFGHLVQLLPSEVMMPTQDQFHAPLPPAALGGSSGGGGGGSSGSSGAGRGGYQDHPGAGSGGLIKIRGIKDELTIMQSLMKPKKLTFIGSDGLEYSFLAKPKDDLRKDYRLMDFAGLLNALFGGHAASRRRDLRIRTFAVVALTEDCGILQWVEGLLPLKGAIEDIYTTERVFNRKEWYSWLRKFYETWSEPSNKAKQLSKVLEKLPPRLHRWFLTRFPEPATWLSARTNFTRTNAVWCMVGHMLGLGDRHGENILLDSTCGDTLHVDFGCLFDKGLTLEVPEMVPFRLTQNVVDGFGISGVEGVYRRCCETTLQVLRQHRDTLMTCAETFLHDPLVEWSSKSQGRGAAAQDGGSESENPAAKDALATIEGRLSGTLLGVSAVPTLPLSCEGQAARLIAEATDKENLGRMYVWWMPWY</sequence>
<evidence type="ECO:0000256" key="2">
    <source>
        <dbReference type="ARBA" id="ARBA00010769"/>
    </source>
</evidence>
<dbReference type="PANTHER" id="PTHR11139">
    <property type="entry name" value="ATAXIA TELANGIECTASIA MUTATED ATM -RELATED"/>
    <property type="match status" value="1"/>
</dbReference>
<evidence type="ECO:0000256" key="3">
    <source>
        <dbReference type="ARBA" id="ARBA00012513"/>
    </source>
</evidence>
<keyword evidence="10" id="KW-0234">DNA repair</keyword>
<keyword evidence="6" id="KW-0547">Nucleotide-binding</keyword>
<keyword evidence="8" id="KW-0418">Kinase</keyword>
<dbReference type="Pfam" id="PF00454">
    <property type="entry name" value="PI3_PI4_kinase"/>
    <property type="match status" value="1"/>
</dbReference>
<dbReference type="EMBL" id="BSDZ01000008">
    <property type="protein sequence ID" value="GLI60354.1"/>
    <property type="molecule type" value="Genomic_DNA"/>
</dbReference>
<dbReference type="InterPro" id="IPR000403">
    <property type="entry name" value="PI3/4_kinase_cat_dom"/>
</dbReference>
<proteinExistence type="inferred from homology"/>
<keyword evidence="4" id="KW-0723">Serine/threonine-protein kinase</keyword>
<feature type="region of interest" description="Disordered" evidence="13">
    <location>
        <begin position="1733"/>
        <end position="1755"/>
    </location>
</feature>
<dbReference type="PANTHER" id="PTHR11139:SF69">
    <property type="entry name" value="SERINE_THREONINE-PROTEIN KINASE ATR"/>
    <property type="match status" value="1"/>
</dbReference>
<dbReference type="PROSITE" id="PS00916">
    <property type="entry name" value="PI3_4_KINASE_2"/>
    <property type="match status" value="1"/>
</dbReference>
<evidence type="ECO:0000256" key="9">
    <source>
        <dbReference type="ARBA" id="ARBA00022840"/>
    </source>
</evidence>
<feature type="compositionally biased region" description="Low complexity" evidence="13">
    <location>
        <begin position="400"/>
        <end position="409"/>
    </location>
</feature>
<dbReference type="Pfam" id="PF02259">
    <property type="entry name" value="FAT"/>
    <property type="match status" value="1"/>
</dbReference>
<feature type="region of interest" description="Disordered" evidence="13">
    <location>
        <begin position="62"/>
        <end position="83"/>
    </location>
</feature>
<feature type="domain" description="FAT" evidence="15">
    <location>
        <begin position="1095"/>
        <end position="1826"/>
    </location>
</feature>
<protein>
    <recommendedName>
        <fullName evidence="12">Serine/threonine-protein kinase ATR</fullName>
        <ecNumber evidence="3">2.7.11.1</ecNumber>
    </recommendedName>
</protein>
<feature type="region of interest" description="Disordered" evidence="13">
    <location>
        <begin position="1912"/>
        <end position="1950"/>
    </location>
</feature>
<evidence type="ECO:0000256" key="6">
    <source>
        <dbReference type="ARBA" id="ARBA00022741"/>
    </source>
</evidence>
<dbReference type="InterPro" id="IPR050517">
    <property type="entry name" value="DDR_Repair_Kinase"/>
</dbReference>
<evidence type="ECO:0000256" key="1">
    <source>
        <dbReference type="ARBA" id="ARBA00004123"/>
    </source>
</evidence>
<organism evidence="17 18">
    <name type="scientific">Volvox africanus</name>
    <dbReference type="NCBI Taxonomy" id="51714"/>
    <lineage>
        <taxon>Eukaryota</taxon>
        <taxon>Viridiplantae</taxon>
        <taxon>Chlorophyta</taxon>
        <taxon>core chlorophytes</taxon>
        <taxon>Chlorophyceae</taxon>
        <taxon>CS clade</taxon>
        <taxon>Chlamydomonadales</taxon>
        <taxon>Volvocaceae</taxon>
        <taxon>Volvox</taxon>
    </lineage>
</organism>
<evidence type="ECO:0000259" key="16">
    <source>
        <dbReference type="PROSITE" id="PS51190"/>
    </source>
</evidence>
<feature type="compositionally biased region" description="Pro residues" evidence="13">
    <location>
        <begin position="62"/>
        <end position="73"/>
    </location>
</feature>
<comment type="caution">
    <text evidence="17">The sequence shown here is derived from an EMBL/GenBank/DDBJ whole genome shotgun (WGS) entry which is preliminary data.</text>
</comment>
<comment type="subcellular location">
    <subcellularLocation>
        <location evidence="1">Nucleus</location>
    </subcellularLocation>
</comment>
<feature type="compositionally biased region" description="Low complexity" evidence="13">
    <location>
        <begin position="1655"/>
        <end position="1668"/>
    </location>
</feature>
<dbReference type="PROSITE" id="PS50290">
    <property type="entry name" value="PI3_4_KINASE_3"/>
    <property type="match status" value="1"/>
</dbReference>
<dbReference type="Pfam" id="PF02260">
    <property type="entry name" value="FATC"/>
    <property type="match status" value="1"/>
</dbReference>
<evidence type="ECO:0000256" key="11">
    <source>
        <dbReference type="ARBA" id="ARBA00023242"/>
    </source>
</evidence>
<feature type="non-terminal residue" evidence="17">
    <location>
        <position position="1"/>
    </location>
</feature>
<feature type="compositionally biased region" description="Gly residues" evidence="13">
    <location>
        <begin position="652"/>
        <end position="668"/>
    </location>
</feature>
<dbReference type="Gene3D" id="3.30.1010.10">
    <property type="entry name" value="Phosphatidylinositol 3-kinase Catalytic Subunit, Chain A, domain 4"/>
    <property type="match status" value="1"/>
</dbReference>
<keyword evidence="9" id="KW-0067">ATP-binding</keyword>
<evidence type="ECO:0000313" key="17">
    <source>
        <dbReference type="EMBL" id="GLI60354.1"/>
    </source>
</evidence>
<feature type="domain" description="FATC" evidence="16">
    <location>
        <begin position="2277"/>
        <end position="2309"/>
    </location>
</feature>
<feature type="compositionally biased region" description="Low complexity" evidence="13">
    <location>
        <begin position="74"/>
        <end position="83"/>
    </location>
</feature>
<dbReference type="InterPro" id="IPR014009">
    <property type="entry name" value="PIK_FAT"/>
</dbReference>
<dbReference type="Pfam" id="PF25030">
    <property type="entry name" value="M-HEAT_ATR"/>
    <property type="match status" value="1"/>
</dbReference>
<dbReference type="InterPro" id="IPR056802">
    <property type="entry name" value="ATR-like_M-HEAT"/>
</dbReference>
<comment type="similarity">
    <text evidence="2">Belongs to the PI3/PI4-kinase family. ATM subfamily.</text>
</comment>
<dbReference type="Gene3D" id="1.10.1070.11">
    <property type="entry name" value="Phosphatidylinositol 3-/4-kinase, catalytic domain"/>
    <property type="match status" value="1"/>
</dbReference>
<dbReference type="SMART" id="SM00146">
    <property type="entry name" value="PI3Kc"/>
    <property type="match status" value="1"/>
</dbReference>
<feature type="region of interest" description="Disordered" evidence="13">
    <location>
        <begin position="1351"/>
        <end position="1375"/>
    </location>
</feature>
<keyword evidence="11" id="KW-0539">Nucleus</keyword>
<dbReference type="InterPro" id="IPR036940">
    <property type="entry name" value="PI3/4_kinase_cat_sf"/>
</dbReference>